<dbReference type="PANTHER" id="PTHR24248">
    <property type="entry name" value="ADRENERGIC RECEPTOR-RELATED G-PROTEIN COUPLED RECEPTOR"/>
    <property type="match status" value="1"/>
</dbReference>
<dbReference type="STRING" id="947166.A0A1D1UKL1"/>
<evidence type="ECO:0000313" key="13">
    <source>
        <dbReference type="Proteomes" id="UP000186922"/>
    </source>
</evidence>
<feature type="transmembrane region" description="Helical" evidence="10">
    <location>
        <begin position="144"/>
        <end position="165"/>
    </location>
</feature>
<accession>A0A1D1UKL1</accession>
<dbReference type="PROSITE" id="PS50262">
    <property type="entry name" value="G_PROTEIN_RECEP_F1_2"/>
    <property type="match status" value="1"/>
</dbReference>
<evidence type="ECO:0000256" key="1">
    <source>
        <dbReference type="ARBA" id="ARBA00004651"/>
    </source>
</evidence>
<evidence type="ECO:0000313" key="12">
    <source>
        <dbReference type="EMBL" id="GAU90239.1"/>
    </source>
</evidence>
<keyword evidence="4 10" id="KW-1133">Transmembrane helix</keyword>
<dbReference type="PRINTS" id="PR00237">
    <property type="entry name" value="GPCRRHODOPSN"/>
</dbReference>
<gene>
    <name evidence="12" type="primary">RvY_02687-1</name>
    <name evidence="12" type="synonym">RvY_02687.1</name>
    <name evidence="12" type="ORF">RvY_02687</name>
</gene>
<evidence type="ECO:0000256" key="2">
    <source>
        <dbReference type="ARBA" id="ARBA00022475"/>
    </source>
</evidence>
<dbReference type="InterPro" id="IPR017452">
    <property type="entry name" value="GPCR_Rhodpsn_7TM"/>
</dbReference>
<dbReference type="EMBL" id="BDGG01000001">
    <property type="protein sequence ID" value="GAU90239.1"/>
    <property type="molecule type" value="Genomic_DNA"/>
</dbReference>
<name>A0A1D1UKL1_RAMVA</name>
<organism evidence="12 13">
    <name type="scientific">Ramazzottius varieornatus</name>
    <name type="common">Water bear</name>
    <name type="synonym">Tardigrade</name>
    <dbReference type="NCBI Taxonomy" id="947166"/>
    <lineage>
        <taxon>Eukaryota</taxon>
        <taxon>Metazoa</taxon>
        <taxon>Ecdysozoa</taxon>
        <taxon>Tardigrada</taxon>
        <taxon>Eutardigrada</taxon>
        <taxon>Parachela</taxon>
        <taxon>Hypsibioidea</taxon>
        <taxon>Ramazzottiidae</taxon>
        <taxon>Ramazzottius</taxon>
    </lineage>
</organism>
<dbReference type="Pfam" id="PF00001">
    <property type="entry name" value="7tm_1"/>
    <property type="match status" value="1"/>
</dbReference>
<keyword evidence="5" id="KW-0297">G-protein coupled receptor</keyword>
<dbReference type="Gene3D" id="1.20.1070.10">
    <property type="entry name" value="Rhodopsin 7-helix transmembrane proteins"/>
    <property type="match status" value="1"/>
</dbReference>
<dbReference type="AlphaFoldDB" id="A0A1D1UKL1"/>
<reference evidence="12 13" key="1">
    <citation type="journal article" date="2016" name="Nat. Commun.">
        <title>Extremotolerant tardigrade genome and improved radiotolerance of human cultured cells by tardigrade-unique protein.</title>
        <authorList>
            <person name="Hashimoto T."/>
            <person name="Horikawa D.D."/>
            <person name="Saito Y."/>
            <person name="Kuwahara H."/>
            <person name="Kozuka-Hata H."/>
            <person name="Shin-I T."/>
            <person name="Minakuchi Y."/>
            <person name="Ohishi K."/>
            <person name="Motoyama A."/>
            <person name="Aizu T."/>
            <person name="Enomoto A."/>
            <person name="Kondo K."/>
            <person name="Tanaka S."/>
            <person name="Hara Y."/>
            <person name="Koshikawa S."/>
            <person name="Sagara H."/>
            <person name="Miura T."/>
            <person name="Yokobori S."/>
            <person name="Miyagawa K."/>
            <person name="Suzuki Y."/>
            <person name="Kubo T."/>
            <person name="Oyama M."/>
            <person name="Kohara Y."/>
            <person name="Fujiyama A."/>
            <person name="Arakawa K."/>
            <person name="Katayama T."/>
            <person name="Toyoda A."/>
            <person name="Kunieda T."/>
        </authorList>
    </citation>
    <scope>NUCLEOTIDE SEQUENCE [LARGE SCALE GENOMIC DNA]</scope>
    <source>
        <strain evidence="12 13">YOKOZUNA-1</strain>
    </source>
</reference>
<keyword evidence="7" id="KW-1015">Disulfide bond</keyword>
<keyword evidence="8" id="KW-0675">Receptor</keyword>
<protein>
    <recommendedName>
        <fullName evidence="11">G-protein coupled receptors family 1 profile domain-containing protein</fullName>
    </recommendedName>
</protein>
<evidence type="ECO:0000256" key="8">
    <source>
        <dbReference type="ARBA" id="ARBA00023170"/>
    </source>
</evidence>
<dbReference type="OrthoDB" id="10069763at2759"/>
<feature type="transmembrane region" description="Helical" evidence="10">
    <location>
        <begin position="319"/>
        <end position="339"/>
    </location>
</feature>
<dbReference type="InterPro" id="IPR000276">
    <property type="entry name" value="GPCR_Rhodpsn"/>
</dbReference>
<evidence type="ECO:0000256" key="9">
    <source>
        <dbReference type="ARBA" id="ARBA00023224"/>
    </source>
</evidence>
<dbReference type="CDD" id="cd00637">
    <property type="entry name" value="7tm_classA_rhodopsin-like"/>
    <property type="match status" value="1"/>
</dbReference>
<proteinExistence type="predicted"/>
<dbReference type="GO" id="GO:0005886">
    <property type="term" value="C:plasma membrane"/>
    <property type="evidence" value="ECO:0007669"/>
    <property type="project" value="UniProtKB-SubCell"/>
</dbReference>
<evidence type="ECO:0000256" key="10">
    <source>
        <dbReference type="SAM" id="Phobius"/>
    </source>
</evidence>
<feature type="transmembrane region" description="Helical" evidence="10">
    <location>
        <begin position="286"/>
        <end position="307"/>
    </location>
</feature>
<keyword evidence="6 10" id="KW-0472">Membrane</keyword>
<dbReference type="GO" id="GO:0043410">
    <property type="term" value="P:positive regulation of MAPK cascade"/>
    <property type="evidence" value="ECO:0007669"/>
    <property type="project" value="TreeGrafter"/>
</dbReference>
<keyword evidence="3 10" id="KW-0812">Transmembrane</keyword>
<dbReference type="GO" id="GO:0004993">
    <property type="term" value="F:G protein-coupled serotonin receptor activity"/>
    <property type="evidence" value="ECO:0007669"/>
    <property type="project" value="UniProtKB-ARBA"/>
</dbReference>
<feature type="transmembrane region" description="Helical" evidence="10">
    <location>
        <begin position="31"/>
        <end position="53"/>
    </location>
</feature>
<evidence type="ECO:0000256" key="6">
    <source>
        <dbReference type="ARBA" id="ARBA00023136"/>
    </source>
</evidence>
<evidence type="ECO:0000259" key="11">
    <source>
        <dbReference type="PROSITE" id="PS50262"/>
    </source>
</evidence>
<comment type="caution">
    <text evidence="12">The sequence shown here is derived from an EMBL/GenBank/DDBJ whole genome shotgun (WGS) entry which is preliminary data.</text>
</comment>
<keyword evidence="2" id="KW-1003">Cell membrane</keyword>
<feature type="transmembrane region" description="Helical" evidence="10">
    <location>
        <begin position="65"/>
        <end position="91"/>
    </location>
</feature>
<comment type="subcellular location">
    <subcellularLocation>
        <location evidence="1">Cell membrane</location>
        <topology evidence="1">Multi-pass membrane protein</topology>
    </subcellularLocation>
</comment>
<evidence type="ECO:0000256" key="5">
    <source>
        <dbReference type="ARBA" id="ARBA00023040"/>
    </source>
</evidence>
<evidence type="ECO:0000256" key="7">
    <source>
        <dbReference type="ARBA" id="ARBA00023157"/>
    </source>
</evidence>
<evidence type="ECO:0000256" key="3">
    <source>
        <dbReference type="ARBA" id="ARBA00022692"/>
    </source>
</evidence>
<dbReference type="SUPFAM" id="SSF81321">
    <property type="entry name" value="Family A G protein-coupled receptor-like"/>
    <property type="match status" value="1"/>
</dbReference>
<sequence>MLDTAGALNSSAGNTTSTASFSISPIVSTSLLVVIALIWITAFITNLFLCIVFTKNVHLRTNFNLYLFNMTIADLLFVLLSMTNFMLYIFLAYSPLGYHGCTSWLYFDWILSSATENTMMLISLDRVYSIYWPIRYRNLQSTNYSKVAVACMWIWINILILPPLVLSRTDGTVSGGICGIDYERVKSREMIAASVVLAFWLPEAVTVLSYTIIAFKARNIFHLPHENTNAPDVSQNNVLLHDLDRDGSLRLPMVAADEEVSQGKGGLSRVKSSANRQQKERRMFQLSLYLAIAVFLCCGPVDFYYLFAAVKPEWATFPFYLIANLFNFFHCILNPVLYARSVDIRQALRNLFPQRRPDPTKSSL</sequence>
<feature type="transmembrane region" description="Helical" evidence="10">
    <location>
        <begin position="103"/>
        <end position="124"/>
    </location>
</feature>
<dbReference type="GO" id="GO:0071880">
    <property type="term" value="P:adenylate cyclase-activating adrenergic receptor signaling pathway"/>
    <property type="evidence" value="ECO:0007669"/>
    <property type="project" value="TreeGrafter"/>
</dbReference>
<keyword evidence="13" id="KW-1185">Reference proteome</keyword>
<evidence type="ECO:0000256" key="4">
    <source>
        <dbReference type="ARBA" id="ARBA00022989"/>
    </source>
</evidence>
<dbReference type="Proteomes" id="UP000186922">
    <property type="component" value="Unassembled WGS sequence"/>
</dbReference>
<feature type="transmembrane region" description="Helical" evidence="10">
    <location>
        <begin position="191"/>
        <end position="215"/>
    </location>
</feature>
<dbReference type="PANTHER" id="PTHR24248:SF199">
    <property type="entry name" value="IP13425P-RELATED"/>
    <property type="match status" value="1"/>
</dbReference>
<keyword evidence="9" id="KW-0807">Transducer</keyword>
<feature type="domain" description="G-protein coupled receptors family 1 profile" evidence="11">
    <location>
        <begin position="45"/>
        <end position="338"/>
    </location>
</feature>